<evidence type="ECO:0000256" key="2">
    <source>
        <dbReference type="ARBA" id="ARBA00011038"/>
    </source>
</evidence>
<dbReference type="EMBL" id="JBEFKJ010000015">
    <property type="protein sequence ID" value="KAL2042003.1"/>
    <property type="molecule type" value="Genomic_DNA"/>
</dbReference>
<keyword evidence="3 6" id="KW-0240">DNA-directed RNA polymerase</keyword>
<dbReference type="InterPro" id="IPR007832">
    <property type="entry name" value="RNA_pol_Rpc34"/>
</dbReference>
<comment type="caution">
    <text evidence="7">The sequence shown here is derived from an EMBL/GenBank/DDBJ whole genome shotgun (WGS) entry which is preliminary data.</text>
</comment>
<protein>
    <recommendedName>
        <fullName evidence="6">DNA-directed RNA polymerase III subunit RPC6</fullName>
        <shortName evidence="6">RNA polymerase III subunit C6</shortName>
    </recommendedName>
</protein>
<keyword evidence="4 6" id="KW-0804">Transcription</keyword>
<evidence type="ECO:0000256" key="4">
    <source>
        <dbReference type="ARBA" id="ARBA00023163"/>
    </source>
</evidence>
<dbReference type="InterPro" id="IPR016049">
    <property type="entry name" value="RNA_pol_Rpc34-like"/>
</dbReference>
<comment type="similarity">
    <text evidence="2 6">Belongs to the eukaryotic RPC34/RPC39 RNA polymerase subunit family.</text>
</comment>
<proteinExistence type="inferred from homology"/>
<accession>A0ABR4AA96</accession>
<reference evidence="7 8" key="1">
    <citation type="submission" date="2024-09" db="EMBL/GenBank/DDBJ databases">
        <title>Rethinking Asexuality: The Enigmatic Case of Functional Sexual Genes in Lepraria (Stereocaulaceae).</title>
        <authorList>
            <person name="Doellman M."/>
            <person name="Sun Y."/>
            <person name="Barcenas-Pena A."/>
            <person name="Lumbsch H.T."/>
            <person name="Grewe F."/>
        </authorList>
    </citation>
    <scope>NUCLEOTIDE SEQUENCE [LARGE SCALE GENOMIC DNA]</scope>
    <source>
        <strain evidence="7 8">Mercado 3170</strain>
    </source>
</reference>
<dbReference type="InterPro" id="IPR036390">
    <property type="entry name" value="WH_DNA-bd_sf"/>
</dbReference>
<dbReference type="Pfam" id="PF05158">
    <property type="entry name" value="RNA_pol_Rpc34"/>
    <property type="match status" value="1"/>
</dbReference>
<dbReference type="Proteomes" id="UP001590950">
    <property type="component" value="Unassembled WGS sequence"/>
</dbReference>
<organism evidence="7 8">
    <name type="scientific">Stereocaulon virgatum</name>
    <dbReference type="NCBI Taxonomy" id="373712"/>
    <lineage>
        <taxon>Eukaryota</taxon>
        <taxon>Fungi</taxon>
        <taxon>Dikarya</taxon>
        <taxon>Ascomycota</taxon>
        <taxon>Pezizomycotina</taxon>
        <taxon>Lecanoromycetes</taxon>
        <taxon>OSLEUM clade</taxon>
        <taxon>Lecanoromycetidae</taxon>
        <taxon>Lecanorales</taxon>
        <taxon>Lecanorineae</taxon>
        <taxon>Stereocaulaceae</taxon>
        <taxon>Stereocaulon</taxon>
    </lineage>
</organism>
<evidence type="ECO:0000313" key="8">
    <source>
        <dbReference type="Proteomes" id="UP001590950"/>
    </source>
</evidence>
<gene>
    <name evidence="7" type="ORF">N7G274_005191</name>
</gene>
<dbReference type="PIRSF" id="PIRSF028763">
    <property type="entry name" value="RNA_pol_Rpc34"/>
    <property type="match status" value="1"/>
</dbReference>
<dbReference type="Gene3D" id="1.10.10.10">
    <property type="entry name" value="Winged helix-like DNA-binding domain superfamily/Winged helix DNA-binding domain"/>
    <property type="match status" value="1"/>
</dbReference>
<dbReference type="PANTHER" id="PTHR12780">
    <property type="entry name" value="RNA POLYMERASE III DNA DIRECTED , 39KD SUBUNIT-RELATED"/>
    <property type="match status" value="1"/>
</dbReference>
<dbReference type="SUPFAM" id="SSF46785">
    <property type="entry name" value="Winged helix' DNA-binding domain"/>
    <property type="match status" value="1"/>
</dbReference>
<keyword evidence="8" id="KW-1185">Reference proteome</keyword>
<comment type="function">
    <text evidence="6">DNA-dependent RNA polymerase catalyzes the transcription of DNA into RNA using the four ribonucleoside triphosphates as substrates. Specific peripheric component of RNA polymerase III which synthesizes small RNAs, such as 5S rRNA and tRNAs.</text>
</comment>
<name>A0ABR4AA96_9LECA</name>
<evidence type="ECO:0000256" key="5">
    <source>
        <dbReference type="ARBA" id="ARBA00023242"/>
    </source>
</evidence>
<keyword evidence="5 6" id="KW-0539">Nucleus</keyword>
<evidence type="ECO:0000256" key="6">
    <source>
        <dbReference type="PIRNR" id="PIRNR028763"/>
    </source>
</evidence>
<dbReference type="InterPro" id="IPR036388">
    <property type="entry name" value="WH-like_DNA-bd_sf"/>
</dbReference>
<sequence>MNNHLSLHCDTGDNRSESDSTMVTLVKEYPTKDDDLTMGEPSGVSSPQELRNALYARCATFEENHVFDQNELLSFNILPENNVEKLIVHTNRLAKDGLFKLMTKDGKACWKVVKRSDAAKYKSLSQDEALVYSYIEAAQREGIWSKLLRNKTNLHMTTMNRAIKNLESKNYIKSIKTVKWPNRKTYMLAKLQPSENVTGGPFYTDGILDEEFVHQMSLWAERYIIGRSWWHPSLPESVKRKPKSKLTQEEAEELRARELRRGQGRARSEAMLPFRAGYNGYPTLAEITRAINASELSGVVMKESEVGQLLDILCWDGRLEKVLNGKSYRAVRLVIGEEGILLDNGLTESPCGRCPVFDMCEEDGPVNARNCEYFQEWLQH</sequence>
<evidence type="ECO:0000256" key="1">
    <source>
        <dbReference type="ARBA" id="ARBA00004123"/>
    </source>
</evidence>
<evidence type="ECO:0000313" key="7">
    <source>
        <dbReference type="EMBL" id="KAL2042003.1"/>
    </source>
</evidence>
<comment type="subcellular location">
    <subcellularLocation>
        <location evidence="1 6">Nucleus</location>
    </subcellularLocation>
</comment>
<evidence type="ECO:0000256" key="3">
    <source>
        <dbReference type="ARBA" id="ARBA00022478"/>
    </source>
</evidence>